<reference evidence="1" key="7">
    <citation type="journal article" date="2005" name="Science">
        <title>The Transcriptional Landscape of the Mammalian Genome.</title>
        <authorList>
            <consortium name="The FANTOM Consortium"/>
            <consortium name="Riken Genome Exploration Research Group and Genome Science Group (Genome Network Project Core Group)"/>
        </authorList>
    </citation>
    <scope>NUCLEOTIDE SEQUENCE</scope>
    <source>
        <strain evidence="1">C57BL/6J</strain>
        <tissue evidence="1">Retina</tissue>
    </source>
</reference>
<dbReference type="AGR" id="MGI:3704331"/>
<reference evidence="1" key="5">
    <citation type="journal article" date="2002" name="Nature">
        <title>Analysis of the mouse transcriptome based on functional annotation of 60,770 full-length cDNAs.</title>
        <authorList>
            <consortium name="The FANTOM Consortium and the RIKEN Genome Exploration Research Group Phase I and II Team"/>
        </authorList>
    </citation>
    <scope>NUCLEOTIDE SEQUENCE</scope>
    <source>
        <strain evidence="1">C57BL/6J</strain>
        <tissue evidence="1">Retina</tissue>
    </source>
</reference>
<reference evidence="1" key="8">
    <citation type="journal article" date="2005" name="Science">
        <title>Antisense Transcription in the Mammalian Transcriptome.</title>
        <authorList>
            <consortium name="RIKEN Genome Exploration Research Group and Genome Science Group (Genome Network Project Core Group) and the FANTOM Consortium"/>
        </authorList>
    </citation>
    <scope>NUCLEOTIDE SEQUENCE</scope>
    <source>
        <strain evidence="1">C57BL/6J</strain>
        <tissue evidence="1">Retina</tissue>
    </source>
</reference>
<sequence length="168" mass="18860">MVKKLRGGQHLPTQLPQLLLDGLGILQGIQVLDGTAKLSQHRPVVGREKSAHEHGEELKDFILRGFIWVAPGALHTQDAGTHLIQNIVIVVVFLPEHLQHHGLGHCLPALTHHAPKHSRNYLEKKRERGCSFRNYGGWGWGRSVGWGVAFQASIKPPRFISRVIHRLF</sequence>
<dbReference type="MGI" id="MGI:3704331">
    <property type="gene designation" value="Gm10686"/>
</dbReference>
<reference evidence="1" key="4">
    <citation type="journal article" date="2001" name="Nature">
        <title>Functional annotation of a full-length mouse cDNA collection.</title>
        <authorList>
            <consortium name="The RIKEN Genome Exploration Research Group Phase II Team and the FANTOM Consortium"/>
        </authorList>
    </citation>
    <scope>NUCLEOTIDE SEQUENCE</scope>
    <source>
        <strain evidence="1">C57BL/6J</strain>
        <tissue evidence="1">Retina</tissue>
    </source>
</reference>
<evidence type="ECO:0000313" key="1">
    <source>
        <dbReference type="EMBL" id="BAE28779.1"/>
    </source>
</evidence>
<proteinExistence type="evidence at transcript level"/>
<name>Q3UEY2_MOUSE</name>
<reference evidence="1" key="2">
    <citation type="journal article" date="2000" name="Genome Res.">
        <title>Normalization and subtraction of cap-trapper-selected cDNAs to prepare full-length cDNA libraries for rapid discovery of new genes.</title>
        <authorList>
            <person name="Carninci P."/>
            <person name="Shibata Y."/>
            <person name="Hayatsu N."/>
            <person name="Sugahara Y."/>
            <person name="Shibata K."/>
            <person name="Itoh M."/>
            <person name="Konno H."/>
            <person name="Okazaki Y."/>
            <person name="Muramatsu M."/>
            <person name="Hayashizaki Y."/>
        </authorList>
    </citation>
    <scope>NUCLEOTIDE SEQUENCE</scope>
    <source>
        <strain evidence="1">C57BL/6J</strain>
        <tissue evidence="1">Retina</tissue>
    </source>
</reference>
<dbReference type="AlphaFoldDB" id="Q3UEY2"/>
<dbReference type="EMBL" id="AK149266">
    <property type="protein sequence ID" value="BAE28779.1"/>
    <property type="molecule type" value="mRNA"/>
</dbReference>
<reference evidence="1" key="3">
    <citation type="journal article" date="2000" name="Genome Res.">
        <title>RIKEN integrated sequence analysis (RISA) system--384-format sequencing pipeline with 384 multicapillary sequencer.</title>
        <authorList>
            <person name="Shibata K."/>
            <person name="Itoh M."/>
            <person name="Aizawa K."/>
            <person name="Nagaoka S."/>
            <person name="Sasaki N."/>
            <person name="Carninci P."/>
            <person name="Konno H."/>
            <person name="Akiyama J."/>
            <person name="Nishi K."/>
            <person name="Kitsunai T."/>
            <person name="Tashiro H."/>
            <person name="Itoh M."/>
            <person name="Sumi N."/>
            <person name="Ishii Y."/>
            <person name="Nakamura S."/>
            <person name="Hazama M."/>
            <person name="Nishine T."/>
            <person name="Harada A."/>
            <person name="Yamamoto R."/>
            <person name="Matsumoto H."/>
            <person name="Sakaguchi S."/>
            <person name="Ikegami T."/>
            <person name="Kashiwagi K."/>
            <person name="Fujiwake S."/>
            <person name="Inoue K."/>
            <person name="Togawa Y."/>
            <person name="Izawa M."/>
            <person name="Ohara E."/>
            <person name="Watahiki M."/>
            <person name="Yoneda Y."/>
            <person name="Ishikawa T."/>
            <person name="Ozawa K."/>
            <person name="Tanaka T."/>
            <person name="Matsuura S."/>
            <person name="Kawai J."/>
            <person name="Okazaki Y."/>
            <person name="Muramatsu M."/>
            <person name="Inoue Y."/>
            <person name="Kira A."/>
            <person name="Hayashizaki Y."/>
        </authorList>
    </citation>
    <scope>NUCLEOTIDE SEQUENCE</scope>
    <source>
        <strain evidence="1">C57BL/6J</strain>
        <tissue evidence="1">Retina</tissue>
    </source>
</reference>
<reference evidence="1" key="1">
    <citation type="journal article" date="1999" name="Methods Enzymol.">
        <title>High-efficiency full-length cDNA cloning.</title>
        <authorList>
            <person name="Carninci P."/>
            <person name="Hayashizaki Y."/>
        </authorList>
    </citation>
    <scope>NUCLEOTIDE SEQUENCE</scope>
    <source>
        <strain evidence="1">C57BL/6J</strain>
        <tissue evidence="1">Retina</tissue>
    </source>
</reference>
<reference evidence="1" key="6">
    <citation type="submission" date="2004-03" db="EMBL/GenBank/DDBJ databases">
        <authorList>
            <person name="Arakawa T."/>
            <person name="Carninci P."/>
            <person name="Fukuda S."/>
            <person name="Hashizume W."/>
            <person name="Hayashida K."/>
            <person name="Hori F."/>
            <person name="Iida J."/>
            <person name="Imamura K."/>
            <person name="Imotani K."/>
            <person name="Itoh M."/>
            <person name="Kanagawa S."/>
            <person name="Kawai J."/>
            <person name="Kojima M."/>
            <person name="Konno H."/>
            <person name="Murata M."/>
            <person name="Nakamura M."/>
            <person name="Ninomiya N."/>
            <person name="Nishiyori H."/>
            <person name="Nomura K."/>
            <person name="Ohno M."/>
            <person name="Sakazume N."/>
            <person name="Sano H."/>
            <person name="Sasaki D."/>
            <person name="Shibata K."/>
            <person name="Shiraki T."/>
            <person name="Tagami M."/>
            <person name="Tagami Y."/>
            <person name="Waki K."/>
            <person name="Watahiki A."/>
            <person name="Muramatsu M."/>
            <person name="Hayashizaki Y."/>
        </authorList>
    </citation>
    <scope>NUCLEOTIDE SEQUENCE</scope>
    <source>
        <strain evidence="1">C57BL/6J</strain>
        <tissue evidence="1">Retina</tissue>
    </source>
</reference>
<accession>Q3UEY2</accession>
<organism evidence="1">
    <name type="scientific">Mus musculus</name>
    <name type="common">Mouse</name>
    <dbReference type="NCBI Taxonomy" id="10090"/>
    <lineage>
        <taxon>Eukaryota</taxon>
        <taxon>Metazoa</taxon>
        <taxon>Chordata</taxon>
        <taxon>Craniata</taxon>
        <taxon>Vertebrata</taxon>
        <taxon>Euteleostomi</taxon>
        <taxon>Mammalia</taxon>
        <taxon>Eutheria</taxon>
        <taxon>Euarchontoglires</taxon>
        <taxon>Glires</taxon>
        <taxon>Rodentia</taxon>
        <taxon>Myomorpha</taxon>
        <taxon>Muroidea</taxon>
        <taxon>Muridae</taxon>
        <taxon>Murinae</taxon>
        <taxon>Mus</taxon>
        <taxon>Mus</taxon>
    </lineage>
</organism>
<gene>
    <name evidence="2" type="primary">Gm10686</name>
    <name evidence="2" type="synonym">BC034204</name>
    <name evidence="2" type="synonym">Nlrx1</name>
</gene>
<evidence type="ECO:0000313" key="2">
    <source>
        <dbReference type="MGI" id="MGI:3704331"/>
    </source>
</evidence>
<protein>
    <submittedName>
        <fullName evidence="1">Uncharacterized protein</fullName>
    </submittedName>
</protein>